<organism evidence="2 3">
    <name type="scientific">Panagrolaimus superbus</name>
    <dbReference type="NCBI Taxonomy" id="310955"/>
    <lineage>
        <taxon>Eukaryota</taxon>
        <taxon>Metazoa</taxon>
        <taxon>Ecdysozoa</taxon>
        <taxon>Nematoda</taxon>
        <taxon>Chromadorea</taxon>
        <taxon>Rhabditida</taxon>
        <taxon>Tylenchina</taxon>
        <taxon>Panagrolaimomorpha</taxon>
        <taxon>Panagrolaimoidea</taxon>
        <taxon>Panagrolaimidae</taxon>
        <taxon>Panagrolaimus</taxon>
    </lineage>
</organism>
<feature type="region of interest" description="Disordered" evidence="1">
    <location>
        <begin position="79"/>
        <end position="101"/>
    </location>
</feature>
<name>A0A914YNE0_9BILA</name>
<evidence type="ECO:0000313" key="3">
    <source>
        <dbReference type="WBParaSite" id="PSU_v2.g20483.t1"/>
    </source>
</evidence>
<accession>A0A914YNE0</accession>
<feature type="compositionally biased region" description="Low complexity" evidence="1">
    <location>
        <begin position="24"/>
        <end position="44"/>
    </location>
</feature>
<proteinExistence type="predicted"/>
<dbReference type="WBParaSite" id="PSU_v2.g20483.t1">
    <property type="protein sequence ID" value="PSU_v2.g20483.t1"/>
    <property type="gene ID" value="PSU_v2.g20483"/>
</dbReference>
<protein>
    <submittedName>
        <fullName evidence="3">Uncharacterized protein</fullName>
    </submittedName>
</protein>
<evidence type="ECO:0000256" key="1">
    <source>
        <dbReference type="SAM" id="MobiDB-lite"/>
    </source>
</evidence>
<keyword evidence="2" id="KW-1185">Reference proteome</keyword>
<evidence type="ECO:0000313" key="2">
    <source>
        <dbReference type="Proteomes" id="UP000887577"/>
    </source>
</evidence>
<feature type="compositionally biased region" description="Polar residues" evidence="1">
    <location>
        <begin position="45"/>
        <end position="56"/>
    </location>
</feature>
<dbReference type="Proteomes" id="UP000887577">
    <property type="component" value="Unplaced"/>
</dbReference>
<dbReference type="AlphaFoldDB" id="A0A914YNE0"/>
<reference evidence="3" key="1">
    <citation type="submission" date="2022-11" db="UniProtKB">
        <authorList>
            <consortium name="WormBaseParasite"/>
        </authorList>
    </citation>
    <scope>IDENTIFICATION</scope>
</reference>
<sequence>MQQLDSIKATLSGPLYQINEQHHQQQPNHHQQQHQQQQQHEQQQMIAQSSNNNSTILPPASLLSSSKRKVENIGGQLQYPPQQQQQQQQRFPRPNTLPLGGLNLKEDSLISPGSSSFGDDAMLFDSPGVKRNKFVDESPPERPTTLSLIQSWGQTPTIATPSNGMPQISEFFKTNFPEEYNMLNQQTFLTPIVPNAISVSSATILPPPRSDDLQDL</sequence>
<feature type="compositionally biased region" description="Low complexity" evidence="1">
    <location>
        <begin position="79"/>
        <end position="89"/>
    </location>
</feature>
<feature type="region of interest" description="Disordered" evidence="1">
    <location>
        <begin position="21"/>
        <end position="67"/>
    </location>
</feature>